<evidence type="ECO:0000256" key="5">
    <source>
        <dbReference type="ARBA" id="ARBA00023224"/>
    </source>
</evidence>
<name>A0A6A5VJR8_9PLEO</name>
<feature type="binding site" evidence="6">
    <location>
        <position position="390"/>
    </location>
    <ligand>
        <name>Mg(2+)</name>
        <dbReference type="ChEBI" id="CHEBI:18420"/>
    </ligand>
</feature>
<dbReference type="GO" id="GO:0005525">
    <property type="term" value="F:GTP binding"/>
    <property type="evidence" value="ECO:0007669"/>
    <property type="project" value="UniProtKB-KW"/>
</dbReference>
<dbReference type="SMART" id="SM00275">
    <property type="entry name" value="G_alpha"/>
    <property type="match status" value="1"/>
</dbReference>
<evidence type="ECO:0000256" key="7">
    <source>
        <dbReference type="SAM" id="MobiDB-lite"/>
    </source>
</evidence>
<dbReference type="SUPFAM" id="SSF47895">
    <property type="entry name" value="Transducin (alpha subunit), insertion domain"/>
    <property type="match status" value="1"/>
</dbReference>
<dbReference type="PANTHER" id="PTHR10218">
    <property type="entry name" value="GTP-BINDING PROTEIN ALPHA SUBUNIT"/>
    <property type="match status" value="1"/>
</dbReference>
<reference evidence="8" key="1">
    <citation type="journal article" date="2020" name="Stud. Mycol.">
        <title>101 Dothideomycetes genomes: a test case for predicting lifestyles and emergence of pathogens.</title>
        <authorList>
            <person name="Haridas S."/>
            <person name="Albert R."/>
            <person name="Binder M."/>
            <person name="Bloem J."/>
            <person name="Labutti K."/>
            <person name="Salamov A."/>
            <person name="Andreopoulos B."/>
            <person name="Baker S."/>
            <person name="Barry K."/>
            <person name="Bills G."/>
            <person name="Bluhm B."/>
            <person name="Cannon C."/>
            <person name="Castanera R."/>
            <person name="Culley D."/>
            <person name="Daum C."/>
            <person name="Ezra D."/>
            <person name="Gonzalez J."/>
            <person name="Henrissat B."/>
            <person name="Kuo A."/>
            <person name="Liang C."/>
            <person name="Lipzen A."/>
            <person name="Lutzoni F."/>
            <person name="Magnuson J."/>
            <person name="Mondo S."/>
            <person name="Nolan M."/>
            <person name="Ohm R."/>
            <person name="Pangilinan J."/>
            <person name="Park H.-J."/>
            <person name="Ramirez L."/>
            <person name="Alfaro M."/>
            <person name="Sun H."/>
            <person name="Tritt A."/>
            <person name="Yoshinaga Y."/>
            <person name="Zwiers L.-H."/>
            <person name="Turgeon B."/>
            <person name="Goodwin S."/>
            <person name="Spatafora J."/>
            <person name="Crous P."/>
            <person name="Grigoriev I."/>
        </authorList>
    </citation>
    <scope>NUCLEOTIDE SEQUENCE</scope>
    <source>
        <strain evidence="8">CBS 107.79</strain>
    </source>
</reference>
<dbReference type="Gene3D" id="1.10.400.10">
    <property type="entry name" value="GI Alpha 1, domain 2-like"/>
    <property type="match status" value="1"/>
</dbReference>
<dbReference type="GO" id="GO:0003924">
    <property type="term" value="F:GTPase activity"/>
    <property type="evidence" value="ECO:0007669"/>
    <property type="project" value="InterPro"/>
</dbReference>
<keyword evidence="1 6" id="KW-0479">Metal-binding</keyword>
<dbReference type="Proteomes" id="UP000800036">
    <property type="component" value="Unassembled WGS sequence"/>
</dbReference>
<dbReference type="SUPFAM" id="SSF52540">
    <property type="entry name" value="P-loop containing nucleoside triphosphate hydrolases"/>
    <property type="match status" value="1"/>
</dbReference>
<evidence type="ECO:0000256" key="2">
    <source>
        <dbReference type="ARBA" id="ARBA00022741"/>
    </source>
</evidence>
<dbReference type="PANTHER" id="PTHR10218:SF369">
    <property type="entry name" value="GUANINE NUCLEOTIDE-BINDING PROTEIN ALPHA-2 SUBUNIT"/>
    <property type="match status" value="1"/>
</dbReference>
<dbReference type="GO" id="GO:0046872">
    <property type="term" value="F:metal ion binding"/>
    <property type="evidence" value="ECO:0007669"/>
    <property type="project" value="UniProtKB-KW"/>
</dbReference>
<keyword evidence="4" id="KW-0342">GTP-binding</keyword>
<dbReference type="Gene3D" id="3.40.50.300">
    <property type="entry name" value="P-loop containing nucleotide triphosphate hydrolases"/>
    <property type="match status" value="1"/>
</dbReference>
<organism evidence="8 9">
    <name type="scientific">Bimuria novae-zelandiae CBS 107.79</name>
    <dbReference type="NCBI Taxonomy" id="1447943"/>
    <lineage>
        <taxon>Eukaryota</taxon>
        <taxon>Fungi</taxon>
        <taxon>Dikarya</taxon>
        <taxon>Ascomycota</taxon>
        <taxon>Pezizomycotina</taxon>
        <taxon>Dothideomycetes</taxon>
        <taxon>Pleosporomycetidae</taxon>
        <taxon>Pleosporales</taxon>
        <taxon>Massarineae</taxon>
        <taxon>Didymosphaeriaceae</taxon>
        <taxon>Bimuria</taxon>
    </lineage>
</organism>
<dbReference type="GO" id="GO:0031683">
    <property type="term" value="F:G-protein beta/gamma-subunit complex binding"/>
    <property type="evidence" value="ECO:0007669"/>
    <property type="project" value="InterPro"/>
</dbReference>
<sequence length="619" mass="70010">MDNKRVFGLMSAVSANLDRLRTSIDALRQLHDQWQDGNGTIINMIAQLSALKANLGEMQDWMNYAINEMHPQLLNDLDMLMTSCSLLVRSLDALTAQLRQPDHDKADWALKLKFRVGSRSMNRLKGVAKRQTDAVQLLLAACKTHTTAQRKILLHKSRQIRKEDASSLNTLVRTSGVNGQAIKALTQMSRMIQWFRLLFYIKLLGRGPEIAPTEEDYLMAAAAMRSEAIDRQLETDELSLRRETKLVLVGQPNSGKELVMRQMNVLYAEGYPLSERYQYRTAVRSTVRLLIHSIVDLLKDTGTRLTPELNQDFAVLLHEVETSDLSHLSPAAATATQNIWTSLTFSTLYIKNFEIDFPQYAPYFAEHIARIAADDYVPSEADIIRLNASTGGIKELRFTWDELGVHLFNISGFIPDQFRKRWFHQLENATALLYTVDVSTYDRPYLGQSAESALLDDFATFESYANSPKFAASSVILLLNNFTRFREKLPHAPLQAFFPDYHPPRDAASADAETAARQYILGRFKAVNRARLSIYSFWVDLDMSDNAHLYAALKKTLLHIQQRKARSEVWSEGTGSGGASTAWEDVRGHRRGWSGTGRATVKRKESRSGLLSQTSVVSR</sequence>
<feature type="compositionally biased region" description="Polar residues" evidence="7">
    <location>
        <begin position="609"/>
        <end position="619"/>
    </location>
</feature>
<dbReference type="Pfam" id="PF00503">
    <property type="entry name" value="G-alpha"/>
    <property type="match status" value="1"/>
</dbReference>
<proteinExistence type="predicted"/>
<keyword evidence="3 6" id="KW-0460">Magnesium</keyword>
<dbReference type="FunFam" id="3.40.50.300:FF:000692">
    <property type="entry name" value="Guanine nucleotide-binding protein subunit alpha"/>
    <property type="match status" value="1"/>
</dbReference>
<gene>
    <name evidence="8" type="ORF">BU23DRAFT_526936</name>
</gene>
<dbReference type="GO" id="GO:0005737">
    <property type="term" value="C:cytoplasm"/>
    <property type="evidence" value="ECO:0007669"/>
    <property type="project" value="TreeGrafter"/>
</dbReference>
<evidence type="ECO:0000313" key="9">
    <source>
        <dbReference type="Proteomes" id="UP000800036"/>
    </source>
</evidence>
<evidence type="ECO:0000256" key="3">
    <source>
        <dbReference type="ARBA" id="ARBA00022842"/>
    </source>
</evidence>
<evidence type="ECO:0000256" key="1">
    <source>
        <dbReference type="ARBA" id="ARBA00022723"/>
    </source>
</evidence>
<dbReference type="EMBL" id="ML976663">
    <property type="protein sequence ID" value="KAF1977471.1"/>
    <property type="molecule type" value="Genomic_DNA"/>
</dbReference>
<protein>
    <submittedName>
        <fullName evidence="8">Guanine nucleotide-binding protein-like protein alpha-3 subunit</fullName>
    </submittedName>
</protein>
<dbReference type="InterPro" id="IPR011025">
    <property type="entry name" value="GproteinA_insert"/>
</dbReference>
<keyword evidence="5" id="KW-0807">Transducer</keyword>
<dbReference type="InterPro" id="IPR027417">
    <property type="entry name" value="P-loop_NTPase"/>
</dbReference>
<dbReference type="GO" id="GO:0001664">
    <property type="term" value="F:G protein-coupled receptor binding"/>
    <property type="evidence" value="ECO:0007669"/>
    <property type="project" value="TreeGrafter"/>
</dbReference>
<evidence type="ECO:0000256" key="6">
    <source>
        <dbReference type="PIRSR" id="PIRSR601019-2"/>
    </source>
</evidence>
<dbReference type="OrthoDB" id="5817230at2759"/>
<keyword evidence="2" id="KW-0547">Nucleotide-binding</keyword>
<dbReference type="PROSITE" id="PS51882">
    <property type="entry name" value="G_ALPHA"/>
    <property type="match status" value="1"/>
</dbReference>
<evidence type="ECO:0000313" key="8">
    <source>
        <dbReference type="EMBL" id="KAF1977471.1"/>
    </source>
</evidence>
<keyword evidence="9" id="KW-1185">Reference proteome</keyword>
<dbReference type="GO" id="GO:0007189">
    <property type="term" value="P:adenylate cyclase-activating G protein-coupled receptor signaling pathway"/>
    <property type="evidence" value="ECO:0007669"/>
    <property type="project" value="TreeGrafter"/>
</dbReference>
<evidence type="ECO:0000256" key="4">
    <source>
        <dbReference type="ARBA" id="ARBA00023134"/>
    </source>
</evidence>
<feature type="region of interest" description="Disordered" evidence="7">
    <location>
        <begin position="569"/>
        <end position="619"/>
    </location>
</feature>
<dbReference type="AlphaFoldDB" id="A0A6A5VJR8"/>
<dbReference type="InterPro" id="IPR001019">
    <property type="entry name" value="Gprotein_alpha_su"/>
</dbReference>
<dbReference type="GO" id="GO:0005834">
    <property type="term" value="C:heterotrimeric G-protein complex"/>
    <property type="evidence" value="ECO:0007669"/>
    <property type="project" value="TreeGrafter"/>
</dbReference>
<dbReference type="PRINTS" id="PR00318">
    <property type="entry name" value="GPROTEINA"/>
</dbReference>
<accession>A0A6A5VJR8</accession>